<comment type="caution">
    <text evidence="1">The sequence shown here is derived from an EMBL/GenBank/DDBJ whole genome shotgun (WGS) entry which is preliminary data.</text>
</comment>
<dbReference type="Proteomes" id="UP000001396">
    <property type="component" value="Unassembled WGS sequence"/>
</dbReference>
<dbReference type="AlphaFoldDB" id="D3BSJ4"/>
<proteinExistence type="predicted"/>
<evidence type="ECO:0000313" key="2">
    <source>
        <dbReference type="Proteomes" id="UP000001396"/>
    </source>
</evidence>
<dbReference type="EMBL" id="ADBJ01000054">
    <property type="protein sequence ID" value="EFA75459.1"/>
    <property type="molecule type" value="Genomic_DNA"/>
</dbReference>
<organism evidence="1 2">
    <name type="scientific">Heterostelium pallidum (strain ATCC 26659 / Pp 5 / PN500)</name>
    <name type="common">Cellular slime mold</name>
    <name type="synonym">Polysphondylium pallidum</name>
    <dbReference type="NCBI Taxonomy" id="670386"/>
    <lineage>
        <taxon>Eukaryota</taxon>
        <taxon>Amoebozoa</taxon>
        <taxon>Evosea</taxon>
        <taxon>Eumycetozoa</taxon>
        <taxon>Dictyostelia</taxon>
        <taxon>Acytosteliales</taxon>
        <taxon>Acytosteliaceae</taxon>
        <taxon>Heterostelium</taxon>
    </lineage>
</organism>
<dbReference type="RefSeq" id="XP_020427593.1">
    <property type="nucleotide sequence ID" value="XM_020581723.1"/>
</dbReference>
<sequence length="100" mass="10847">MQRSFIRFSQPLIRRSTVATPSLTTSASSASFLKFNTNSSKTSTPLASFSSSSPKSLTTIPSTNNNMKINLRFLSEAGLSLYSCMSDDDGGISLTYDIFD</sequence>
<dbReference type="GeneID" id="31366432"/>
<reference evidence="1 2" key="1">
    <citation type="journal article" date="2011" name="Genome Res.">
        <title>Phylogeny-wide analysis of social amoeba genomes highlights ancient origins for complex intercellular communication.</title>
        <authorList>
            <person name="Heidel A.J."/>
            <person name="Lawal H.M."/>
            <person name="Felder M."/>
            <person name="Schilde C."/>
            <person name="Helps N.R."/>
            <person name="Tunggal B."/>
            <person name="Rivero F."/>
            <person name="John U."/>
            <person name="Schleicher M."/>
            <person name="Eichinger L."/>
            <person name="Platzer M."/>
            <person name="Noegel A.A."/>
            <person name="Schaap P."/>
            <person name="Gloeckner G."/>
        </authorList>
    </citation>
    <scope>NUCLEOTIDE SEQUENCE [LARGE SCALE GENOMIC DNA]</scope>
    <source>
        <strain evidence="2">ATCC 26659 / Pp 5 / PN500</strain>
    </source>
</reference>
<name>D3BSJ4_HETP5</name>
<accession>D3BSJ4</accession>
<keyword evidence="2" id="KW-1185">Reference proteome</keyword>
<evidence type="ECO:0000313" key="1">
    <source>
        <dbReference type="EMBL" id="EFA75459.1"/>
    </source>
</evidence>
<dbReference type="InParanoid" id="D3BSJ4"/>
<gene>
    <name evidence="1" type="ORF">PPL_10963</name>
</gene>
<protein>
    <submittedName>
        <fullName evidence="1">Uncharacterized protein</fullName>
    </submittedName>
</protein>